<organism evidence="3 4">
    <name type="scientific">Candidatus Magasanikbacteria bacterium GW2011_GWA2_40_10</name>
    <dbReference type="NCBI Taxonomy" id="1619037"/>
    <lineage>
        <taxon>Bacteria</taxon>
        <taxon>Candidatus Magasanikiibacteriota</taxon>
    </lineage>
</organism>
<keyword evidence="2" id="KW-0694">RNA-binding</keyword>
<comment type="caution">
    <text evidence="3">The sequence shown here is derived from an EMBL/GenBank/DDBJ whole genome shotgun (WGS) entry which is preliminary data.</text>
</comment>
<dbReference type="AlphaFoldDB" id="A0A0G0Q1Z3"/>
<dbReference type="GO" id="GO:0005829">
    <property type="term" value="C:cytosol"/>
    <property type="evidence" value="ECO:0007669"/>
    <property type="project" value="TreeGrafter"/>
</dbReference>
<accession>A0A0G0Q1Z3</accession>
<dbReference type="EMBL" id="LBXR01000016">
    <property type="protein sequence ID" value="KKR34399.1"/>
    <property type="molecule type" value="Genomic_DNA"/>
</dbReference>
<evidence type="ECO:0000256" key="2">
    <source>
        <dbReference type="ARBA" id="ARBA00022884"/>
    </source>
</evidence>
<keyword evidence="1" id="KW-0963">Cytoplasm</keyword>
<dbReference type="Proteomes" id="UP000034855">
    <property type="component" value="Unassembled WGS sequence"/>
</dbReference>
<protein>
    <submittedName>
        <fullName evidence="3">SsrA-binding protein</fullName>
    </submittedName>
</protein>
<dbReference type="PROSITE" id="PS01317">
    <property type="entry name" value="SSRP"/>
    <property type="match status" value="1"/>
</dbReference>
<dbReference type="InterPro" id="IPR020081">
    <property type="entry name" value="SsrA-bd_prot_CS"/>
</dbReference>
<dbReference type="Gene3D" id="2.40.280.10">
    <property type="match status" value="1"/>
</dbReference>
<dbReference type="GO" id="GO:0070930">
    <property type="term" value="P:trans-translation-dependent protein tagging"/>
    <property type="evidence" value="ECO:0007669"/>
    <property type="project" value="TreeGrafter"/>
</dbReference>
<reference evidence="3 4" key="1">
    <citation type="journal article" date="2015" name="Nature">
        <title>rRNA introns, odd ribosomes, and small enigmatic genomes across a large radiation of phyla.</title>
        <authorList>
            <person name="Brown C.T."/>
            <person name="Hug L.A."/>
            <person name="Thomas B.C."/>
            <person name="Sharon I."/>
            <person name="Castelle C.J."/>
            <person name="Singh A."/>
            <person name="Wilkins M.J."/>
            <person name="Williams K.H."/>
            <person name="Banfield J.F."/>
        </authorList>
    </citation>
    <scope>NUCLEOTIDE SEQUENCE [LARGE SCALE GENOMIC DNA]</scope>
</reference>
<proteinExistence type="predicted"/>
<dbReference type="SUPFAM" id="SSF74982">
    <property type="entry name" value="Small protein B (SmpB)"/>
    <property type="match status" value="1"/>
</dbReference>
<evidence type="ECO:0000256" key="1">
    <source>
        <dbReference type="ARBA" id="ARBA00022490"/>
    </source>
</evidence>
<evidence type="ECO:0000313" key="4">
    <source>
        <dbReference type="Proteomes" id="UP000034855"/>
    </source>
</evidence>
<gene>
    <name evidence="3" type="ORF">UT67_C0016G0006</name>
</gene>
<name>A0A0G0Q1Z3_9BACT</name>
<evidence type="ECO:0000313" key="3">
    <source>
        <dbReference type="EMBL" id="KKR34399.1"/>
    </source>
</evidence>
<dbReference type="PANTHER" id="PTHR30308:SF2">
    <property type="entry name" value="SSRA-BINDING PROTEIN"/>
    <property type="match status" value="1"/>
</dbReference>
<sequence>MLDLAENKKALFDYDILEKYEAGLALTGQEVKSAKAGQIALKGSYVTFHNGKAYVLNMHINKYKAAGPMPDYDPTHTRELLLHI</sequence>
<dbReference type="GO" id="GO:0003723">
    <property type="term" value="F:RNA binding"/>
    <property type="evidence" value="ECO:0007669"/>
    <property type="project" value="UniProtKB-KW"/>
</dbReference>
<dbReference type="PANTHER" id="PTHR30308">
    <property type="entry name" value="TMRNA-BINDING COMPONENT OF TRANS-TRANSLATION TAGGING COMPLEX"/>
    <property type="match status" value="1"/>
</dbReference>
<dbReference type="Pfam" id="PF01668">
    <property type="entry name" value="SmpB"/>
    <property type="match status" value="1"/>
</dbReference>
<dbReference type="InterPro" id="IPR023620">
    <property type="entry name" value="SmpB"/>
</dbReference>
<dbReference type="InterPro" id="IPR000037">
    <property type="entry name" value="SsrA-bd_prot"/>
</dbReference>
<dbReference type="STRING" id="1619037.UT67_C0016G0006"/>